<dbReference type="SUPFAM" id="SSF56300">
    <property type="entry name" value="Metallo-dependent phosphatases"/>
    <property type="match status" value="1"/>
</dbReference>
<evidence type="ECO:0000313" key="2">
    <source>
        <dbReference type="EMBL" id="MFC3230164.1"/>
    </source>
</evidence>
<keyword evidence="3" id="KW-1185">Reference proteome</keyword>
<dbReference type="Proteomes" id="UP001595528">
    <property type="component" value="Unassembled WGS sequence"/>
</dbReference>
<evidence type="ECO:0000313" key="3">
    <source>
        <dbReference type="Proteomes" id="UP001595528"/>
    </source>
</evidence>
<dbReference type="Gene3D" id="3.60.21.10">
    <property type="match status" value="1"/>
</dbReference>
<name>A0ABV7L6H9_9PROT</name>
<comment type="caution">
    <text evidence="2">The sequence shown here is derived from an EMBL/GenBank/DDBJ whole genome shotgun (WGS) entry which is preliminary data.</text>
</comment>
<dbReference type="RefSeq" id="WP_379905068.1">
    <property type="nucleotide sequence ID" value="NZ_JBHRTR010000036.1"/>
</dbReference>
<gene>
    <name evidence="2" type="ORF">ACFOGJ_23140</name>
</gene>
<dbReference type="InterPro" id="IPR004843">
    <property type="entry name" value="Calcineurin-like_PHP"/>
</dbReference>
<sequence>MVSLRHVLGAAAIAALAISGLPQGGPAPLQAATEPLYAWVQMVPPGIGQARALVPAGTACPDLIADGRAVPMRVRAPADRANGFAVTSCQADLPAGASALRVGSLELPTSKAAPQRIAVIGDTGCRIKGGRAQACDDPAAWPFPAMAAAVAAARPDLIVHVGDYLYRESPCPEGDRGCAGSEWGYNWGTWQADYFAPAGPMLATAPLLLLRGNHETCGRAWRGWYRFLAERDWTPECRDYEAPYAIDIGTRRLVVLDSTHADDREAKPHQVTHYQALLHAVNGLATADADAAEGRPTWLLSHKPFWSIGRIKGAKGPHPHADGYNAVLQAAEAAVPLAPEVTGILSGHFHLFQALSFETRKADAAAGAATIARRPNQLILGNGGTMLARGAAASLPADFDAWGMAARNFITMDRFGFGLLEPVGADWQLTLSGSDGTAFARCAVVPFDARCAPLQ</sequence>
<proteinExistence type="predicted"/>
<reference evidence="3" key="1">
    <citation type="journal article" date="2019" name="Int. J. Syst. Evol. Microbiol.">
        <title>The Global Catalogue of Microorganisms (GCM) 10K type strain sequencing project: providing services to taxonomists for standard genome sequencing and annotation.</title>
        <authorList>
            <consortium name="The Broad Institute Genomics Platform"/>
            <consortium name="The Broad Institute Genome Sequencing Center for Infectious Disease"/>
            <person name="Wu L."/>
            <person name="Ma J."/>
        </authorList>
    </citation>
    <scope>NUCLEOTIDE SEQUENCE [LARGE SCALE GENOMIC DNA]</scope>
    <source>
        <strain evidence="3">KCTC 42964</strain>
    </source>
</reference>
<protein>
    <submittedName>
        <fullName evidence="2">Metallophosphoesterase</fullName>
    </submittedName>
</protein>
<feature type="domain" description="Calcineurin-like phosphoesterase" evidence="1">
    <location>
        <begin position="116"/>
        <end position="350"/>
    </location>
</feature>
<dbReference type="Pfam" id="PF00149">
    <property type="entry name" value="Metallophos"/>
    <property type="match status" value="1"/>
</dbReference>
<dbReference type="InterPro" id="IPR029052">
    <property type="entry name" value="Metallo-depent_PP-like"/>
</dbReference>
<organism evidence="2 3">
    <name type="scientific">Marinibaculum pumilum</name>
    <dbReference type="NCBI Taxonomy" id="1766165"/>
    <lineage>
        <taxon>Bacteria</taxon>
        <taxon>Pseudomonadati</taxon>
        <taxon>Pseudomonadota</taxon>
        <taxon>Alphaproteobacteria</taxon>
        <taxon>Rhodospirillales</taxon>
        <taxon>Rhodospirillaceae</taxon>
        <taxon>Marinibaculum</taxon>
    </lineage>
</organism>
<accession>A0ABV7L6H9</accession>
<dbReference type="EMBL" id="JBHRTR010000036">
    <property type="protein sequence ID" value="MFC3230164.1"/>
    <property type="molecule type" value="Genomic_DNA"/>
</dbReference>
<evidence type="ECO:0000259" key="1">
    <source>
        <dbReference type="Pfam" id="PF00149"/>
    </source>
</evidence>